<protein>
    <submittedName>
        <fullName evidence="2">Uncharacterized conserved protein PhnB, glyoxalase superfamily</fullName>
    </submittedName>
</protein>
<dbReference type="STRING" id="1196353.SAMN05444921_10457"/>
<dbReference type="PANTHER" id="PTHR34109:SF1">
    <property type="entry name" value="VOC DOMAIN-CONTAINING PROTEIN"/>
    <property type="match status" value="1"/>
</dbReference>
<dbReference type="InterPro" id="IPR037523">
    <property type="entry name" value="VOC_core"/>
</dbReference>
<keyword evidence="3" id="KW-1185">Reference proteome</keyword>
<dbReference type="Gene3D" id="3.30.720.120">
    <property type="match status" value="1"/>
</dbReference>
<evidence type="ECO:0000313" key="3">
    <source>
        <dbReference type="Proteomes" id="UP000199063"/>
    </source>
</evidence>
<evidence type="ECO:0000313" key="2">
    <source>
        <dbReference type="EMBL" id="SDM10809.1"/>
    </source>
</evidence>
<dbReference type="EMBL" id="FNHI01000004">
    <property type="protein sequence ID" value="SDM10809.1"/>
    <property type="molecule type" value="Genomic_DNA"/>
</dbReference>
<dbReference type="PROSITE" id="PS51819">
    <property type="entry name" value="VOC"/>
    <property type="match status" value="1"/>
</dbReference>
<proteinExistence type="predicted"/>
<dbReference type="PANTHER" id="PTHR34109">
    <property type="entry name" value="BNAUNNG04460D PROTEIN-RELATED"/>
    <property type="match status" value="1"/>
</dbReference>
<dbReference type="AlphaFoldDB" id="A0A1G9QIG1"/>
<gene>
    <name evidence="2" type="ORF">SAMN05444921_10457</name>
</gene>
<dbReference type="Proteomes" id="UP000199063">
    <property type="component" value="Unassembled WGS sequence"/>
</dbReference>
<dbReference type="SUPFAM" id="SSF54593">
    <property type="entry name" value="Glyoxalase/Bleomycin resistance protein/Dihydroxybiphenyl dioxygenase"/>
    <property type="match status" value="1"/>
</dbReference>
<dbReference type="Pfam" id="PF00903">
    <property type="entry name" value="Glyoxalase"/>
    <property type="match status" value="1"/>
</dbReference>
<sequence>MVGVAEAPSICPTLLYRDARAAIKQLTEAFGFTRSAVYEGEDGAVAHAELAYGNGVVMLGSKGTGSEFDRVMASSGPAGVFVHVDDADAHHDRAVEHGVEILMPPTDQEYGARDYMARDLEGNVWSFGTYRPGAGES</sequence>
<dbReference type="InterPro" id="IPR004360">
    <property type="entry name" value="Glyas_Fos-R_dOase_dom"/>
</dbReference>
<dbReference type="OrthoDB" id="9806868at2"/>
<dbReference type="InterPro" id="IPR029068">
    <property type="entry name" value="Glyas_Bleomycin-R_OHBP_Dase"/>
</dbReference>
<accession>A0A1G9QIG1</accession>
<name>A0A1G9QIG1_9ACTN</name>
<evidence type="ECO:0000259" key="1">
    <source>
        <dbReference type="PROSITE" id="PS51819"/>
    </source>
</evidence>
<feature type="domain" description="VOC" evidence="1">
    <location>
        <begin position="7"/>
        <end position="130"/>
    </location>
</feature>
<organism evidence="2 3">
    <name type="scientific">Streptomyces wuyuanensis</name>
    <dbReference type="NCBI Taxonomy" id="1196353"/>
    <lineage>
        <taxon>Bacteria</taxon>
        <taxon>Bacillati</taxon>
        <taxon>Actinomycetota</taxon>
        <taxon>Actinomycetes</taxon>
        <taxon>Kitasatosporales</taxon>
        <taxon>Streptomycetaceae</taxon>
        <taxon>Streptomyces</taxon>
    </lineage>
</organism>
<dbReference type="Gene3D" id="3.30.720.110">
    <property type="match status" value="1"/>
</dbReference>
<reference evidence="3" key="1">
    <citation type="submission" date="2016-10" db="EMBL/GenBank/DDBJ databases">
        <authorList>
            <person name="Varghese N."/>
            <person name="Submissions S."/>
        </authorList>
    </citation>
    <scope>NUCLEOTIDE SEQUENCE [LARGE SCALE GENOMIC DNA]</scope>
    <source>
        <strain evidence="3">CGMCC 4.7042</strain>
    </source>
</reference>